<dbReference type="AlphaFoldDB" id="A0A248TNE8"/>
<evidence type="ECO:0000313" key="2">
    <source>
        <dbReference type="Proteomes" id="UP000215137"/>
    </source>
</evidence>
<evidence type="ECO:0008006" key="3">
    <source>
        <dbReference type="Google" id="ProtNLM"/>
    </source>
</evidence>
<keyword evidence="2" id="KW-1185">Reference proteome</keyword>
<organism evidence="1 2">
    <name type="scientific">Cytobacillus kochii</name>
    <dbReference type="NCBI Taxonomy" id="859143"/>
    <lineage>
        <taxon>Bacteria</taxon>
        <taxon>Bacillati</taxon>
        <taxon>Bacillota</taxon>
        <taxon>Bacilli</taxon>
        <taxon>Bacillales</taxon>
        <taxon>Bacillaceae</taxon>
        <taxon>Cytobacillus</taxon>
    </lineage>
</organism>
<name>A0A248TNE8_9BACI</name>
<dbReference type="KEGG" id="bko:CKF48_21995"/>
<proteinExistence type="predicted"/>
<protein>
    <recommendedName>
        <fullName evidence="3">Short-chain dehydrogenase</fullName>
    </recommendedName>
</protein>
<accession>A0A248TNE8</accession>
<reference evidence="1 2" key="1">
    <citation type="submission" date="2017-08" db="EMBL/GenBank/DDBJ databases">
        <title>Complete Genome Sequence of Bacillus kochii Oregon-R-modENCODE STRAIN BDGP4, isolated from Drosophila melanogaster gut.</title>
        <authorList>
            <person name="Wan K.H."/>
            <person name="Yu C."/>
            <person name="Park S."/>
            <person name="Hammonds A.S."/>
            <person name="Booth B.W."/>
            <person name="Celniker S.E."/>
        </authorList>
    </citation>
    <scope>NUCLEOTIDE SEQUENCE [LARGE SCALE GENOMIC DNA]</scope>
    <source>
        <strain evidence="1 2">BDGP4</strain>
    </source>
</reference>
<dbReference type="Proteomes" id="UP000215137">
    <property type="component" value="Chromosome"/>
</dbReference>
<sequence>MKNFGHTLIFGGTGMLKETTKWLIDRTTQTRIYGRKSKSLEHSNTTYRLLDYTDTDKLIEEITLAHKDGGPIHTVLAWIHNTAPNAIPIMNKQIEQLQNEPWTLYLVKGSSSDIESIKSSQQNYQDQCKLKIIQLGLKYNGTSSRWLTHEEISAGTIDSMQSERDFTIIGTLKPWEARP</sequence>
<gene>
    <name evidence="1" type="ORF">CKF48_21995</name>
</gene>
<dbReference type="EMBL" id="CP022983">
    <property type="protein sequence ID" value="ASV69743.1"/>
    <property type="molecule type" value="Genomic_DNA"/>
</dbReference>
<dbReference type="RefSeq" id="WP_095373307.1">
    <property type="nucleotide sequence ID" value="NZ_CP022983.1"/>
</dbReference>
<dbReference type="OrthoDB" id="7922774at2"/>
<evidence type="ECO:0000313" key="1">
    <source>
        <dbReference type="EMBL" id="ASV69743.1"/>
    </source>
</evidence>